<evidence type="ECO:0000256" key="2">
    <source>
        <dbReference type="SAM" id="Phobius"/>
    </source>
</evidence>
<evidence type="ECO:0008006" key="5">
    <source>
        <dbReference type="Google" id="ProtNLM"/>
    </source>
</evidence>
<keyword evidence="4" id="KW-1185">Reference proteome</keyword>
<dbReference type="RefSeq" id="WP_015830584.1">
    <property type="nucleotide sequence ID" value="NC_012969.1"/>
</dbReference>
<evidence type="ECO:0000313" key="3">
    <source>
        <dbReference type="EMBL" id="ACT51230.1"/>
    </source>
</evidence>
<reference evidence="4" key="1">
    <citation type="submission" date="2009-07" db="EMBL/GenBank/DDBJ databases">
        <title>Complete sequence of chromosome of Methylovorus sp. SIP3-4.</title>
        <authorList>
            <person name="Lucas S."/>
            <person name="Copeland A."/>
            <person name="Lapidus A."/>
            <person name="Glavina del Rio T."/>
            <person name="Tice H."/>
            <person name="Bruce D."/>
            <person name="Goodwin L."/>
            <person name="Pitluck S."/>
            <person name="Clum A."/>
            <person name="Larimer F."/>
            <person name="Land M."/>
            <person name="Hauser L."/>
            <person name="Kyrpides N."/>
            <person name="Mikhailova N."/>
            <person name="Kayluzhnaya M."/>
            <person name="Chistoserdova L."/>
        </authorList>
    </citation>
    <scope>NUCLEOTIDE SEQUENCE [LARGE SCALE GENOMIC DNA]</scope>
    <source>
        <strain evidence="4">SIP3-4</strain>
    </source>
</reference>
<feature type="transmembrane region" description="Helical" evidence="2">
    <location>
        <begin position="20"/>
        <end position="43"/>
    </location>
</feature>
<keyword evidence="2" id="KW-1133">Transmembrane helix</keyword>
<dbReference type="STRING" id="582744.Msip34_1988"/>
<keyword evidence="2" id="KW-0812">Transmembrane</keyword>
<protein>
    <recommendedName>
        <fullName evidence="5">Transmembrane protein</fullName>
    </recommendedName>
</protein>
<keyword evidence="2" id="KW-0472">Membrane</keyword>
<feature type="coiled-coil region" evidence="1">
    <location>
        <begin position="55"/>
        <end position="103"/>
    </location>
</feature>
<gene>
    <name evidence="3" type="ordered locus">Msip34_1988</name>
</gene>
<dbReference type="OrthoDB" id="8534499at2"/>
<name>C6X787_METGS</name>
<reference evidence="3 4" key="2">
    <citation type="journal article" date="2011" name="J. Bacteriol.">
        <title>Genomes of three methylotrophs from a single niche uncover genetic and metabolic divergence of Methylophilaceae.</title>
        <authorList>
            <person name="Lapidus A."/>
            <person name="Clum A."/>
            <person name="Labutti K."/>
            <person name="Kaluzhnaya M.G."/>
            <person name="Lim S."/>
            <person name="Beck D.A."/>
            <person name="Glavina Del Rio T."/>
            <person name="Nolan M."/>
            <person name="Mavromatis K."/>
            <person name="Huntemann M."/>
            <person name="Lucas S."/>
            <person name="Lidstrom M.E."/>
            <person name="Ivanova N."/>
            <person name="Chistoserdova L."/>
        </authorList>
    </citation>
    <scope>NUCLEOTIDE SEQUENCE [LARGE SCALE GENOMIC DNA]</scope>
    <source>
        <strain evidence="3 4">SIP3-4</strain>
    </source>
</reference>
<sequence>MAGDSSSREQNYWPGFVDALTNVVLVMVFVIVVFALSMFGALIKLSNAHLQRNLAERMHEKNQSIQQSLQEAQAEAKREHERAELLQQENQRLHSELMGQQQAVGKARPRQAHSEMAPAVVISGKMPNISLSYALGVTALEKKLMQSLDGLIGDFDKASQWHVLLQATMAEPAPSEARRLAFYRIAVIRDHLVTQGVLPQHIETVILDTPSPDSRSHVDVQIRRSTE</sequence>
<dbReference type="EMBL" id="CP001674">
    <property type="protein sequence ID" value="ACT51230.1"/>
    <property type="molecule type" value="Genomic_DNA"/>
</dbReference>
<dbReference type="HOGENOM" id="CLU_1097573_0_0_4"/>
<keyword evidence="1" id="KW-0175">Coiled coil</keyword>
<organism evidence="3 4">
    <name type="scientific">Methylovorus glucosotrophus (strain SIP3-4)</name>
    <dbReference type="NCBI Taxonomy" id="582744"/>
    <lineage>
        <taxon>Bacteria</taxon>
        <taxon>Pseudomonadati</taxon>
        <taxon>Pseudomonadota</taxon>
        <taxon>Betaproteobacteria</taxon>
        <taxon>Nitrosomonadales</taxon>
        <taxon>Methylophilaceae</taxon>
        <taxon>Methylovorus</taxon>
    </lineage>
</organism>
<evidence type="ECO:0000256" key="1">
    <source>
        <dbReference type="SAM" id="Coils"/>
    </source>
</evidence>
<dbReference type="KEGG" id="mei:Msip34_1988"/>
<accession>C6X787</accession>
<dbReference type="AlphaFoldDB" id="C6X787"/>
<proteinExistence type="predicted"/>
<evidence type="ECO:0000313" key="4">
    <source>
        <dbReference type="Proteomes" id="UP000002743"/>
    </source>
</evidence>
<dbReference type="eggNOG" id="COG2885">
    <property type="taxonomic scope" value="Bacteria"/>
</dbReference>
<dbReference type="Proteomes" id="UP000002743">
    <property type="component" value="Chromosome"/>
</dbReference>